<dbReference type="AlphaFoldDB" id="A0A4R0KEF9"/>
<sequence>MRTAAAQMEAAKPVAPAWTASPVTATMMAGVTAVNGGVAAAVQRGEGFAKTAADGFGLFSEITTLCANDYDHNDSTEAQNIARTSAASETQVHKVDELNQGRYFAYVSHYGTPGNTDFKLPPDGWGVK</sequence>
<dbReference type="OrthoDB" id="9869292at2"/>
<gene>
    <name evidence="1" type="ORF">E0H73_28615</name>
</gene>
<proteinExistence type="predicted"/>
<dbReference type="Proteomes" id="UP000291144">
    <property type="component" value="Unassembled WGS sequence"/>
</dbReference>
<accession>A0A4R0KEF9</accession>
<organism evidence="1 2">
    <name type="scientific">Kribbella pittospori</name>
    <dbReference type="NCBI Taxonomy" id="722689"/>
    <lineage>
        <taxon>Bacteria</taxon>
        <taxon>Bacillati</taxon>
        <taxon>Actinomycetota</taxon>
        <taxon>Actinomycetes</taxon>
        <taxon>Propionibacteriales</taxon>
        <taxon>Kribbellaceae</taxon>
        <taxon>Kribbella</taxon>
    </lineage>
</organism>
<evidence type="ECO:0000313" key="1">
    <source>
        <dbReference type="EMBL" id="TCC58279.1"/>
    </source>
</evidence>
<comment type="caution">
    <text evidence="1">The sequence shown here is derived from an EMBL/GenBank/DDBJ whole genome shotgun (WGS) entry which is preliminary data.</text>
</comment>
<keyword evidence="2" id="KW-1185">Reference proteome</keyword>
<dbReference type="EMBL" id="SJKB01000009">
    <property type="protein sequence ID" value="TCC58279.1"/>
    <property type="molecule type" value="Genomic_DNA"/>
</dbReference>
<name>A0A4R0KEF9_9ACTN</name>
<evidence type="ECO:0000313" key="2">
    <source>
        <dbReference type="Proteomes" id="UP000291144"/>
    </source>
</evidence>
<reference evidence="1 2" key="1">
    <citation type="submission" date="2019-02" db="EMBL/GenBank/DDBJ databases">
        <title>Kribbella capetownensis sp. nov. and Kribbella speibonae sp. nov., isolated from soil.</title>
        <authorList>
            <person name="Curtis S.M."/>
            <person name="Norton I."/>
            <person name="Everest G.J."/>
            <person name="Meyers P.R."/>
        </authorList>
    </citation>
    <scope>NUCLEOTIDE SEQUENCE [LARGE SCALE GENOMIC DNA]</scope>
    <source>
        <strain evidence="1 2">NRRL B-24813</strain>
    </source>
</reference>
<protein>
    <submittedName>
        <fullName evidence="1">Uncharacterized protein</fullName>
    </submittedName>
</protein>
<dbReference type="RefSeq" id="WP_131361669.1">
    <property type="nucleotide sequence ID" value="NZ_SJKB01000009.1"/>
</dbReference>